<dbReference type="EMBL" id="JBGGTQ010000015">
    <property type="protein sequence ID" value="MEZ0494630.1"/>
    <property type="molecule type" value="Genomic_DNA"/>
</dbReference>
<sequence length="55" mass="6231">MSELEQRVLDALSTLDRLSSDVDRWEQQQDVSAFAANDLRSYLRTLVTTLEGAES</sequence>
<comment type="caution">
    <text evidence="1">The sequence shown here is derived from an EMBL/GenBank/DDBJ whole genome shotgun (WGS) entry which is preliminary data.</text>
</comment>
<evidence type="ECO:0000313" key="2">
    <source>
        <dbReference type="Proteomes" id="UP001566476"/>
    </source>
</evidence>
<gene>
    <name evidence="1" type="ORF">AB2L28_20530</name>
</gene>
<reference evidence="1 2" key="1">
    <citation type="submission" date="2024-07" db="EMBL/GenBank/DDBJ databases">
        <authorList>
            <person name="Thanompreechachai J."/>
            <person name="Duangmal K."/>
        </authorList>
    </citation>
    <scope>NUCLEOTIDE SEQUENCE [LARGE SCALE GENOMIC DNA]</scope>
    <source>
        <strain evidence="1 2">TBRC 1896</strain>
    </source>
</reference>
<evidence type="ECO:0000313" key="1">
    <source>
        <dbReference type="EMBL" id="MEZ0494630.1"/>
    </source>
</evidence>
<accession>A0ABV4I7G4</accession>
<proteinExistence type="predicted"/>
<protein>
    <submittedName>
        <fullName evidence="1">Uncharacterized protein</fullName>
    </submittedName>
</protein>
<dbReference type="Proteomes" id="UP001566476">
    <property type="component" value="Unassembled WGS sequence"/>
</dbReference>
<organism evidence="1 2">
    <name type="scientific">Kineococcus mangrovi</name>
    <dbReference type="NCBI Taxonomy" id="1660183"/>
    <lineage>
        <taxon>Bacteria</taxon>
        <taxon>Bacillati</taxon>
        <taxon>Actinomycetota</taxon>
        <taxon>Actinomycetes</taxon>
        <taxon>Kineosporiales</taxon>
        <taxon>Kineosporiaceae</taxon>
        <taxon>Kineococcus</taxon>
    </lineage>
</organism>
<keyword evidence="2" id="KW-1185">Reference proteome</keyword>
<name>A0ABV4I7G4_9ACTN</name>
<dbReference type="RefSeq" id="WP_370720862.1">
    <property type="nucleotide sequence ID" value="NZ_JBGGTQ010000015.1"/>
</dbReference>